<name>A0A7J8CZX3_MOLMO</name>
<comment type="caution">
    <text evidence="2">The sequence shown here is derived from an EMBL/GenBank/DDBJ whole genome shotgun (WGS) entry which is preliminary data.</text>
</comment>
<protein>
    <submittedName>
        <fullName evidence="2">Uncharacterized protein</fullName>
    </submittedName>
</protein>
<organism evidence="2 3">
    <name type="scientific">Molossus molossus</name>
    <name type="common">Pallas' mastiff bat</name>
    <name type="synonym">Vespertilio molossus</name>
    <dbReference type="NCBI Taxonomy" id="27622"/>
    <lineage>
        <taxon>Eukaryota</taxon>
        <taxon>Metazoa</taxon>
        <taxon>Chordata</taxon>
        <taxon>Craniata</taxon>
        <taxon>Vertebrata</taxon>
        <taxon>Euteleostomi</taxon>
        <taxon>Mammalia</taxon>
        <taxon>Eutheria</taxon>
        <taxon>Laurasiatheria</taxon>
        <taxon>Chiroptera</taxon>
        <taxon>Yangochiroptera</taxon>
        <taxon>Molossidae</taxon>
        <taxon>Molossus</taxon>
    </lineage>
</organism>
<reference evidence="2 3" key="1">
    <citation type="journal article" date="2020" name="Nature">
        <title>Six reference-quality genomes reveal evolution of bat adaptations.</title>
        <authorList>
            <person name="Jebb D."/>
            <person name="Huang Z."/>
            <person name="Pippel M."/>
            <person name="Hughes G.M."/>
            <person name="Lavrichenko K."/>
            <person name="Devanna P."/>
            <person name="Winkler S."/>
            <person name="Jermiin L.S."/>
            <person name="Skirmuntt E.C."/>
            <person name="Katzourakis A."/>
            <person name="Burkitt-Gray L."/>
            <person name="Ray D.A."/>
            <person name="Sullivan K.A.M."/>
            <person name="Roscito J.G."/>
            <person name="Kirilenko B.M."/>
            <person name="Davalos L.M."/>
            <person name="Corthals A.P."/>
            <person name="Power M.L."/>
            <person name="Jones G."/>
            <person name="Ransome R.D."/>
            <person name="Dechmann D.K.N."/>
            <person name="Locatelli A.G."/>
            <person name="Puechmaille S.J."/>
            <person name="Fedrigo O."/>
            <person name="Jarvis E.D."/>
            <person name="Hiller M."/>
            <person name="Vernes S.C."/>
            <person name="Myers E.W."/>
            <person name="Teeling E.C."/>
        </authorList>
    </citation>
    <scope>NUCLEOTIDE SEQUENCE [LARGE SCALE GENOMIC DNA]</scope>
    <source>
        <strain evidence="2">MMolMol1</strain>
        <tissue evidence="2">Muscle</tissue>
    </source>
</reference>
<sequence>MSRGPRPRGVHHQAGEAENRSVTTDTSKYAVATCIAYTIRMQVNWLEMKEEEELGHEGFPAGGGCGTGRGASVTHVGAAIQGTPRNSQSATWRTPSVHTRHSRRRTPLLSFLSSPLWPQQGRALQPSWRVREIRLGIREEAITADF</sequence>
<evidence type="ECO:0000313" key="2">
    <source>
        <dbReference type="EMBL" id="KAF6416306.1"/>
    </source>
</evidence>
<keyword evidence="3" id="KW-1185">Reference proteome</keyword>
<feature type="region of interest" description="Disordered" evidence="1">
    <location>
        <begin position="80"/>
        <end position="104"/>
    </location>
</feature>
<feature type="compositionally biased region" description="Polar residues" evidence="1">
    <location>
        <begin position="83"/>
        <end position="97"/>
    </location>
</feature>
<dbReference type="InParanoid" id="A0A7J8CZX3"/>
<dbReference type="EMBL" id="JACASF010000019">
    <property type="protein sequence ID" value="KAF6416306.1"/>
    <property type="molecule type" value="Genomic_DNA"/>
</dbReference>
<evidence type="ECO:0000313" key="3">
    <source>
        <dbReference type="Proteomes" id="UP000550707"/>
    </source>
</evidence>
<feature type="compositionally biased region" description="Basic residues" evidence="1">
    <location>
        <begin position="1"/>
        <end position="11"/>
    </location>
</feature>
<proteinExistence type="predicted"/>
<feature type="region of interest" description="Disordered" evidence="1">
    <location>
        <begin position="1"/>
        <end position="25"/>
    </location>
</feature>
<evidence type="ECO:0000256" key="1">
    <source>
        <dbReference type="SAM" id="MobiDB-lite"/>
    </source>
</evidence>
<dbReference type="Proteomes" id="UP000550707">
    <property type="component" value="Unassembled WGS sequence"/>
</dbReference>
<accession>A0A7J8CZX3</accession>
<gene>
    <name evidence="2" type="ORF">HJG59_009549</name>
</gene>
<dbReference type="AlphaFoldDB" id="A0A7J8CZX3"/>